<dbReference type="InterPro" id="IPR036291">
    <property type="entry name" value="NAD(P)-bd_dom_sf"/>
</dbReference>
<comment type="cofactor">
    <cofactor evidence="1">
        <name>Zn(2+)</name>
        <dbReference type="ChEBI" id="CHEBI:29105"/>
    </cofactor>
</comment>
<dbReference type="SUPFAM" id="SSF50129">
    <property type="entry name" value="GroES-like"/>
    <property type="match status" value="1"/>
</dbReference>
<dbReference type="OrthoDB" id="9769198at2"/>
<dbReference type="EMBL" id="WKPJ01000009">
    <property type="protein sequence ID" value="MSA89308.1"/>
    <property type="molecule type" value="Genomic_DNA"/>
</dbReference>
<dbReference type="InterPro" id="IPR011032">
    <property type="entry name" value="GroES-like_sf"/>
</dbReference>
<keyword evidence="3" id="KW-0479">Metal-binding</keyword>
<keyword evidence="10" id="KW-1185">Reference proteome</keyword>
<name>A0A6N7S704_9FIRM</name>
<dbReference type="Proteomes" id="UP000433575">
    <property type="component" value="Unassembled WGS sequence"/>
</dbReference>
<dbReference type="GO" id="GO:0046872">
    <property type="term" value="F:metal ion binding"/>
    <property type="evidence" value="ECO:0007669"/>
    <property type="project" value="UniProtKB-KW"/>
</dbReference>
<protein>
    <submittedName>
        <fullName evidence="7">Zinc-binding dehydrogenase</fullName>
    </submittedName>
</protein>
<evidence type="ECO:0000259" key="6">
    <source>
        <dbReference type="Pfam" id="PF00107"/>
    </source>
</evidence>
<reference evidence="9 10" key="1">
    <citation type="journal article" date="2019" name="Nat. Med.">
        <title>A library of human gut bacterial isolates paired with longitudinal multiomics data enables mechanistic microbiome research.</title>
        <authorList>
            <person name="Poyet M."/>
            <person name="Groussin M."/>
            <person name="Gibbons S.M."/>
            <person name="Avila-Pacheco J."/>
            <person name="Jiang X."/>
            <person name="Kearney S.M."/>
            <person name="Perrotta A.R."/>
            <person name="Berdy B."/>
            <person name="Zhao S."/>
            <person name="Lieberman T.D."/>
            <person name="Swanson P.K."/>
            <person name="Smith M."/>
            <person name="Roesemann S."/>
            <person name="Alexander J.E."/>
            <person name="Rich S.A."/>
            <person name="Livny J."/>
            <person name="Vlamakis H."/>
            <person name="Clish C."/>
            <person name="Bullock K."/>
            <person name="Deik A."/>
            <person name="Scott J."/>
            <person name="Pierce K.A."/>
            <person name="Xavier R.J."/>
            <person name="Alm E.J."/>
        </authorList>
    </citation>
    <scope>NUCLEOTIDE SEQUENCE [LARGE SCALE GENOMIC DNA]</scope>
    <source>
        <strain evidence="7 9">BIOML-A4</strain>
        <strain evidence="8 10">BIOML-A5</strain>
    </source>
</reference>
<evidence type="ECO:0000313" key="7">
    <source>
        <dbReference type="EMBL" id="MSA89308.1"/>
    </source>
</evidence>
<comment type="caution">
    <text evidence="7">The sequence shown here is derived from an EMBL/GenBank/DDBJ whole genome shotgun (WGS) entry which is preliminary data.</text>
</comment>
<keyword evidence="5" id="KW-0560">Oxidoreductase</keyword>
<evidence type="ECO:0000313" key="9">
    <source>
        <dbReference type="Proteomes" id="UP000433575"/>
    </source>
</evidence>
<dbReference type="Gene3D" id="3.40.50.720">
    <property type="entry name" value="NAD(P)-binding Rossmann-like Domain"/>
    <property type="match status" value="1"/>
</dbReference>
<dbReference type="Pfam" id="PF00107">
    <property type="entry name" value="ADH_zinc_N"/>
    <property type="match status" value="1"/>
</dbReference>
<accession>A0A6N7S704</accession>
<dbReference type="CDD" id="cd08255">
    <property type="entry name" value="2-desacetyl-2-hydroxyethyl_bacteriochlorophyllide_like"/>
    <property type="match status" value="1"/>
</dbReference>
<dbReference type="PANTHER" id="PTHR43350:SF19">
    <property type="entry name" value="D-GULOSIDE 3-DEHYDROGENASE"/>
    <property type="match status" value="1"/>
</dbReference>
<proteinExistence type="inferred from homology"/>
<evidence type="ECO:0000256" key="2">
    <source>
        <dbReference type="ARBA" id="ARBA00008072"/>
    </source>
</evidence>
<evidence type="ECO:0000313" key="8">
    <source>
        <dbReference type="EMBL" id="MSC32986.1"/>
    </source>
</evidence>
<dbReference type="Proteomes" id="UP000480929">
    <property type="component" value="Unassembled WGS sequence"/>
</dbReference>
<dbReference type="Gene3D" id="3.90.180.10">
    <property type="entry name" value="Medium-chain alcohol dehydrogenases, catalytic domain"/>
    <property type="match status" value="2"/>
</dbReference>
<evidence type="ECO:0000313" key="10">
    <source>
        <dbReference type="Proteomes" id="UP000480929"/>
    </source>
</evidence>
<dbReference type="GO" id="GO:0016491">
    <property type="term" value="F:oxidoreductase activity"/>
    <property type="evidence" value="ECO:0007669"/>
    <property type="project" value="UniProtKB-KW"/>
</dbReference>
<evidence type="ECO:0000256" key="1">
    <source>
        <dbReference type="ARBA" id="ARBA00001947"/>
    </source>
</evidence>
<keyword evidence="4" id="KW-0862">Zinc</keyword>
<evidence type="ECO:0000256" key="3">
    <source>
        <dbReference type="ARBA" id="ARBA00022723"/>
    </source>
</evidence>
<evidence type="ECO:0000256" key="5">
    <source>
        <dbReference type="ARBA" id="ARBA00023002"/>
    </source>
</evidence>
<dbReference type="AlphaFoldDB" id="A0A6N7S704"/>
<sequence length="347" mass="37788">MEGVLMQRKSIVLTGKAQAECQCEEFQFDAAELKANEAIIETSMSLISAGTELSRVYAIKQGFSYPVYPGYSAIGTILAKGQGLTHLNVGDRVFYSGPHASINRFSHVGTTQGDKIMKIDNRLSDKQACLIPLGLIAMNVITACDGKLTDTAAVYGLGTIGILTALLLKQSGFRVLALDPVASRCEEARALGLEEVFSCSPQEQVEKVKQLTQGRGSDISVDASGISPAVVNAILGTAKHGQVILLGSPRASYSCDITPVLNAIHMKMLNVKGAFNELNPFPVTDGLRRNVLRDFETVERLILNDVFDAEKLISHVIKPDQIMEAYHGLMYKKEDWHCVVIDWKEAD</sequence>
<comment type="similarity">
    <text evidence="2">Belongs to the zinc-containing alcohol dehydrogenase family.</text>
</comment>
<dbReference type="SUPFAM" id="SSF51735">
    <property type="entry name" value="NAD(P)-binding Rossmann-fold domains"/>
    <property type="match status" value="1"/>
</dbReference>
<dbReference type="InterPro" id="IPR013149">
    <property type="entry name" value="ADH-like_C"/>
</dbReference>
<dbReference type="EMBL" id="WKPI01000010">
    <property type="protein sequence ID" value="MSC32986.1"/>
    <property type="molecule type" value="Genomic_DNA"/>
</dbReference>
<gene>
    <name evidence="8" type="ORF">GKD88_07615</name>
    <name evidence="7" type="ORF">GKE08_08210</name>
</gene>
<organism evidence="7 9">
    <name type="scientific">Holdemania massiliensis</name>
    <dbReference type="NCBI Taxonomy" id="1468449"/>
    <lineage>
        <taxon>Bacteria</taxon>
        <taxon>Bacillati</taxon>
        <taxon>Bacillota</taxon>
        <taxon>Erysipelotrichia</taxon>
        <taxon>Erysipelotrichales</taxon>
        <taxon>Erysipelotrichaceae</taxon>
        <taxon>Holdemania</taxon>
    </lineage>
</organism>
<evidence type="ECO:0000256" key="4">
    <source>
        <dbReference type="ARBA" id="ARBA00022833"/>
    </source>
</evidence>
<dbReference type="PANTHER" id="PTHR43350">
    <property type="entry name" value="NAD-DEPENDENT ALCOHOL DEHYDROGENASE"/>
    <property type="match status" value="1"/>
</dbReference>
<feature type="domain" description="Alcohol dehydrogenase-like C-terminal" evidence="6">
    <location>
        <begin position="160"/>
        <end position="275"/>
    </location>
</feature>